<evidence type="ECO:0000313" key="3">
    <source>
        <dbReference type="Proteomes" id="UP000095280"/>
    </source>
</evidence>
<accession>A0A1I8FEX9</accession>
<feature type="region of interest" description="Disordered" evidence="2">
    <location>
        <begin position="81"/>
        <end position="121"/>
    </location>
</feature>
<dbReference type="Gene3D" id="3.30.200.20">
    <property type="entry name" value="Phosphorylase Kinase, domain 1"/>
    <property type="match status" value="1"/>
</dbReference>
<keyword evidence="1" id="KW-0547">Nucleotide-binding</keyword>
<protein>
    <submittedName>
        <fullName evidence="4">Protein kinase domain-containing protein</fullName>
    </submittedName>
</protein>
<proteinExistence type="predicted"/>
<dbReference type="InterPro" id="IPR011009">
    <property type="entry name" value="Kinase-like_dom_sf"/>
</dbReference>
<dbReference type="GO" id="GO:0005524">
    <property type="term" value="F:ATP binding"/>
    <property type="evidence" value="ECO:0007669"/>
    <property type="project" value="UniProtKB-UniRule"/>
</dbReference>
<feature type="compositionally biased region" description="Basic and acidic residues" evidence="2">
    <location>
        <begin position="82"/>
        <end position="92"/>
    </location>
</feature>
<dbReference type="AlphaFoldDB" id="A0A1I8FEX9"/>
<dbReference type="Proteomes" id="UP000095280">
    <property type="component" value="Unplaced"/>
</dbReference>
<dbReference type="WBParaSite" id="maker-unitig_31966-snap-gene-0.1-mRNA-1">
    <property type="protein sequence ID" value="maker-unitig_31966-snap-gene-0.1-mRNA-1"/>
    <property type="gene ID" value="maker-unitig_31966-snap-gene-0.1"/>
</dbReference>
<keyword evidence="1" id="KW-0067">ATP-binding</keyword>
<evidence type="ECO:0000313" key="4">
    <source>
        <dbReference type="WBParaSite" id="maker-unitig_31966-snap-gene-0.1-mRNA-1"/>
    </source>
</evidence>
<dbReference type="PROSITE" id="PS00107">
    <property type="entry name" value="PROTEIN_KINASE_ATP"/>
    <property type="match status" value="1"/>
</dbReference>
<keyword evidence="3" id="KW-1185">Reference proteome</keyword>
<organism evidence="3 4">
    <name type="scientific">Macrostomum lignano</name>
    <dbReference type="NCBI Taxonomy" id="282301"/>
    <lineage>
        <taxon>Eukaryota</taxon>
        <taxon>Metazoa</taxon>
        <taxon>Spiralia</taxon>
        <taxon>Lophotrochozoa</taxon>
        <taxon>Platyhelminthes</taxon>
        <taxon>Rhabditophora</taxon>
        <taxon>Macrostomorpha</taxon>
        <taxon>Macrostomida</taxon>
        <taxon>Macrostomidae</taxon>
        <taxon>Macrostomum</taxon>
    </lineage>
</organism>
<sequence>MPACSSGYSSDRAGLRMRRSRTMTLTPMVLKKKVEVKENSKSKRIYTIHEVIGSGRFGEVWQVHPRKAHSSKQFAAKYLKAGTEDDARERGQRDRHHEKRPEASPTAAALRRPSQAASSSNRVIDENFDLNRVQVREIYDRDLRGIEYIHSQNSAVMFGTLSSCARVLALTTAVGTRRPICGRVAVILLRTPVGLSPFMGKRDADTYVNIARVNYSFNYSEFDEDLDRGQGLCQTAAYQGPQISCLAKSMAQSNARQKLGFDESSRPQACTLAFIRQAETAGIIYAARKHGCPVLCQHAWLRG</sequence>
<reference evidence="4" key="1">
    <citation type="submission" date="2016-11" db="UniProtKB">
        <authorList>
            <consortium name="WormBaseParasite"/>
        </authorList>
    </citation>
    <scope>IDENTIFICATION</scope>
</reference>
<evidence type="ECO:0000256" key="2">
    <source>
        <dbReference type="SAM" id="MobiDB-lite"/>
    </source>
</evidence>
<name>A0A1I8FEX9_9PLAT</name>
<feature type="binding site" evidence="1">
    <location>
        <position position="77"/>
    </location>
    <ligand>
        <name>ATP</name>
        <dbReference type="ChEBI" id="CHEBI:30616"/>
    </ligand>
</feature>
<dbReference type="SUPFAM" id="SSF56112">
    <property type="entry name" value="Protein kinase-like (PK-like)"/>
    <property type="match status" value="2"/>
</dbReference>
<dbReference type="InterPro" id="IPR017441">
    <property type="entry name" value="Protein_kinase_ATP_BS"/>
</dbReference>
<evidence type="ECO:0000256" key="1">
    <source>
        <dbReference type="PROSITE-ProRule" id="PRU10141"/>
    </source>
</evidence>